<dbReference type="SUPFAM" id="SSF54427">
    <property type="entry name" value="NTF2-like"/>
    <property type="match status" value="1"/>
</dbReference>
<keyword evidence="4" id="KW-1185">Reference proteome</keyword>
<evidence type="ECO:0000313" key="3">
    <source>
        <dbReference type="EMBL" id="QFY42244.1"/>
    </source>
</evidence>
<dbReference type="KEGG" id="mmob:F6R98_06065"/>
<dbReference type="Proteomes" id="UP000325755">
    <property type="component" value="Chromosome"/>
</dbReference>
<name>A0A5Q0BJ90_9GAMM</name>
<dbReference type="AlphaFoldDB" id="A0A5Q0BJ90"/>
<organism evidence="3 4">
    <name type="scientific">Candidatus Methylospira mobilis</name>
    <dbReference type="NCBI Taxonomy" id="1808979"/>
    <lineage>
        <taxon>Bacteria</taxon>
        <taxon>Pseudomonadati</taxon>
        <taxon>Pseudomonadota</taxon>
        <taxon>Gammaproteobacteria</taxon>
        <taxon>Methylococcales</taxon>
        <taxon>Methylococcaceae</taxon>
        <taxon>Candidatus Methylospira</taxon>
    </lineage>
</organism>
<dbReference type="InParanoid" id="A0A5Q0BJ90"/>
<feature type="domain" description="SnoaL-like" evidence="2">
    <location>
        <begin position="34"/>
        <end position="111"/>
    </location>
</feature>
<protein>
    <submittedName>
        <fullName evidence="3">DUF4440 domain-containing protein</fullName>
    </submittedName>
</protein>
<keyword evidence="1" id="KW-0732">Signal</keyword>
<dbReference type="Gene3D" id="3.10.450.50">
    <property type="match status" value="1"/>
</dbReference>
<accession>A0A5Q0BJ90</accession>
<feature type="signal peptide" evidence="1">
    <location>
        <begin position="1"/>
        <end position="22"/>
    </location>
</feature>
<dbReference type="InterPro" id="IPR037401">
    <property type="entry name" value="SnoaL-like"/>
</dbReference>
<dbReference type="InterPro" id="IPR032710">
    <property type="entry name" value="NTF2-like_dom_sf"/>
</dbReference>
<sequence length="156" mass="17365">MKKNILAFAVLPVVLWGGQVSADDSSQRIADSNVAKWNEAFAHGKVDDIVALYADNAMLVQPNGTISKNTSEIRAFWQTLIEKRGGVLAIDVIEVKDEHEDTIVTTTRISEVKTLPAAAQVMKYHYDGVLYSVLKRQRDGSWKAQVQQWRDNGHGV</sequence>
<dbReference type="Pfam" id="PF12680">
    <property type="entry name" value="SnoaL_2"/>
    <property type="match status" value="1"/>
</dbReference>
<evidence type="ECO:0000256" key="1">
    <source>
        <dbReference type="SAM" id="SignalP"/>
    </source>
</evidence>
<evidence type="ECO:0000259" key="2">
    <source>
        <dbReference type="Pfam" id="PF12680"/>
    </source>
</evidence>
<reference evidence="3 4" key="1">
    <citation type="submission" date="2019-09" db="EMBL/GenBank/DDBJ databases">
        <title>Ecophysiology of the spiral-shaped methanotroph Methylospira mobilis as revealed by the complete genome sequence.</title>
        <authorList>
            <person name="Oshkin I.Y."/>
            <person name="Dedysh S.N."/>
            <person name="Miroshnikov K."/>
            <person name="Danilova O.V."/>
            <person name="Hakobyan A."/>
            <person name="Liesack W."/>
        </authorList>
    </citation>
    <scope>NUCLEOTIDE SEQUENCE [LARGE SCALE GENOMIC DNA]</scope>
    <source>
        <strain evidence="3 4">Shm1</strain>
    </source>
</reference>
<proteinExistence type="predicted"/>
<dbReference type="RefSeq" id="WP_153248225.1">
    <property type="nucleotide sequence ID" value="NZ_CP044205.1"/>
</dbReference>
<feature type="chain" id="PRO_5025039627" evidence="1">
    <location>
        <begin position="23"/>
        <end position="156"/>
    </location>
</feature>
<dbReference type="EMBL" id="CP044205">
    <property type="protein sequence ID" value="QFY42244.1"/>
    <property type="molecule type" value="Genomic_DNA"/>
</dbReference>
<evidence type="ECO:0000313" key="4">
    <source>
        <dbReference type="Proteomes" id="UP000325755"/>
    </source>
</evidence>
<gene>
    <name evidence="3" type="ORF">F6R98_06065</name>
</gene>
<dbReference type="OrthoDB" id="1633822at2"/>